<dbReference type="GO" id="GO:0005829">
    <property type="term" value="C:cytosol"/>
    <property type="evidence" value="ECO:0007669"/>
    <property type="project" value="TreeGrafter"/>
</dbReference>
<keyword evidence="1" id="KW-0560">Oxidoreductase</keyword>
<dbReference type="NCBIfam" id="TIGR03618">
    <property type="entry name" value="Rv1155_F420"/>
    <property type="match status" value="1"/>
</dbReference>
<dbReference type="SUPFAM" id="SSF50475">
    <property type="entry name" value="FMN-binding split barrel"/>
    <property type="match status" value="1"/>
</dbReference>
<dbReference type="Pfam" id="PF01243">
    <property type="entry name" value="PNPOx_N"/>
    <property type="match status" value="1"/>
</dbReference>
<evidence type="ECO:0000259" key="2">
    <source>
        <dbReference type="Pfam" id="PF01243"/>
    </source>
</evidence>
<reference evidence="3 4" key="1">
    <citation type="submission" date="2019-03" db="EMBL/GenBank/DDBJ databases">
        <title>Draft genome sequences of novel Actinobacteria.</title>
        <authorList>
            <person name="Sahin N."/>
            <person name="Ay H."/>
            <person name="Saygin H."/>
        </authorList>
    </citation>
    <scope>NUCLEOTIDE SEQUENCE [LARGE SCALE GENOMIC DNA]</scope>
    <source>
        <strain evidence="3 4">H3C3</strain>
    </source>
</reference>
<accession>A0A4R5AZZ7</accession>
<dbReference type="InterPro" id="IPR012349">
    <property type="entry name" value="Split_barrel_FMN-bd"/>
</dbReference>
<dbReference type="InterPro" id="IPR052019">
    <property type="entry name" value="F420H2_bilvrd_red/Heme_oxyg"/>
</dbReference>
<dbReference type="InterPro" id="IPR011576">
    <property type="entry name" value="Pyridox_Oxase_N"/>
</dbReference>
<dbReference type="AlphaFoldDB" id="A0A4R5AZZ7"/>
<evidence type="ECO:0000313" key="3">
    <source>
        <dbReference type="EMBL" id="TDD77770.1"/>
    </source>
</evidence>
<dbReference type="InterPro" id="IPR019920">
    <property type="entry name" value="F420-binding_dom_put"/>
</dbReference>
<dbReference type="GO" id="GO:0016627">
    <property type="term" value="F:oxidoreductase activity, acting on the CH-CH group of donors"/>
    <property type="evidence" value="ECO:0007669"/>
    <property type="project" value="TreeGrafter"/>
</dbReference>
<sequence>MDRLTAAARALIDAAEHATVATIQPDGQPQLSVVWVKTDGDDVLFSTVVGRRKHKNLLRDPRITLLVFARDSPDRYVEVRGRAVIEDDPDKTLINELSLRYDGKPFQDAPGNERLIVRITPSKIVTREL</sequence>
<dbReference type="OrthoDB" id="162914at2"/>
<proteinExistence type="predicted"/>
<dbReference type="EMBL" id="SMKU01000197">
    <property type="protein sequence ID" value="TDD77770.1"/>
    <property type="molecule type" value="Genomic_DNA"/>
</dbReference>
<name>A0A4R5AZZ7_9ACTN</name>
<protein>
    <submittedName>
        <fullName evidence="3">PPOX class F420-dependent oxidoreductase</fullName>
    </submittedName>
</protein>
<organism evidence="3 4">
    <name type="scientific">Actinomadura rubrisoli</name>
    <dbReference type="NCBI Taxonomy" id="2530368"/>
    <lineage>
        <taxon>Bacteria</taxon>
        <taxon>Bacillati</taxon>
        <taxon>Actinomycetota</taxon>
        <taxon>Actinomycetes</taxon>
        <taxon>Streptosporangiales</taxon>
        <taxon>Thermomonosporaceae</taxon>
        <taxon>Actinomadura</taxon>
    </lineage>
</organism>
<dbReference type="Gene3D" id="2.30.110.10">
    <property type="entry name" value="Electron Transport, Fmn-binding Protein, Chain A"/>
    <property type="match status" value="1"/>
</dbReference>
<gene>
    <name evidence="3" type="ORF">E1298_29595</name>
</gene>
<dbReference type="PANTHER" id="PTHR35176">
    <property type="entry name" value="HEME OXYGENASE HI_0854-RELATED"/>
    <property type="match status" value="1"/>
</dbReference>
<feature type="domain" description="Pyridoxamine 5'-phosphate oxidase N-terminal" evidence="2">
    <location>
        <begin position="4"/>
        <end position="124"/>
    </location>
</feature>
<comment type="caution">
    <text evidence="3">The sequence shown here is derived from an EMBL/GenBank/DDBJ whole genome shotgun (WGS) entry which is preliminary data.</text>
</comment>
<dbReference type="Proteomes" id="UP000294513">
    <property type="component" value="Unassembled WGS sequence"/>
</dbReference>
<keyword evidence="4" id="KW-1185">Reference proteome</keyword>
<dbReference type="PANTHER" id="PTHR35176:SF6">
    <property type="entry name" value="HEME OXYGENASE HI_0854-RELATED"/>
    <property type="match status" value="1"/>
</dbReference>
<evidence type="ECO:0000313" key="4">
    <source>
        <dbReference type="Proteomes" id="UP000294513"/>
    </source>
</evidence>
<dbReference type="RefSeq" id="WP_131899015.1">
    <property type="nucleotide sequence ID" value="NZ_SMKU01000197.1"/>
</dbReference>
<dbReference type="GO" id="GO:0070967">
    <property type="term" value="F:coenzyme F420 binding"/>
    <property type="evidence" value="ECO:0007669"/>
    <property type="project" value="TreeGrafter"/>
</dbReference>
<evidence type="ECO:0000256" key="1">
    <source>
        <dbReference type="ARBA" id="ARBA00023002"/>
    </source>
</evidence>